<feature type="region of interest" description="Disordered" evidence="3">
    <location>
        <begin position="1"/>
        <end position="70"/>
    </location>
</feature>
<evidence type="ECO:0000259" key="4">
    <source>
        <dbReference type="Pfam" id="PF15903"/>
    </source>
</evidence>
<evidence type="ECO:0000256" key="3">
    <source>
        <dbReference type="SAM" id="MobiDB-lite"/>
    </source>
</evidence>
<feature type="domain" description="FAM65 N-terminal" evidence="4">
    <location>
        <begin position="62"/>
        <end position="350"/>
    </location>
</feature>
<reference evidence="6" key="1">
    <citation type="submission" date="2025-08" db="UniProtKB">
        <authorList>
            <consortium name="RefSeq"/>
        </authorList>
    </citation>
    <scope>IDENTIFICATION</scope>
    <source>
        <tissue evidence="6">Muscle</tissue>
    </source>
</reference>
<evidence type="ECO:0000256" key="1">
    <source>
        <dbReference type="ARBA" id="ARBA00005744"/>
    </source>
</evidence>
<protein>
    <submittedName>
        <fullName evidence="6">Rho family-interacting cell polarization regulator 1-like</fullName>
    </submittedName>
</protein>
<name>A0ABM1T8C7_LIMPO</name>
<dbReference type="SUPFAM" id="SSF48371">
    <property type="entry name" value="ARM repeat"/>
    <property type="match status" value="1"/>
</dbReference>
<dbReference type="PANTHER" id="PTHR15829">
    <property type="entry name" value="PROTEIN KINASE PKN/PRK1, EFFECTOR"/>
    <property type="match status" value="1"/>
</dbReference>
<sequence>MSINERLKARHSPDPTPGVLSRSRSLIGLFSHRRTASSGGTPTSSYTDGSSISGGGSSNSSTLSRGSVLGQYYSPNTTRRVLEGSSTWSSKPPKAPRPERALAMFQAVNSGLRECINLTQDDIVNLRTSVEGLTVNTQFQGKLYEVEKQYKTAERYLKRLEFQLAKLEELQDQYKIHQKMRDGVRTMAYAYVLSPGKEKESALHNVRSGYRECTDTLCNIEAELECMMGTMLFNIKGIQGFARLCAGDVFEVTMKNGHQKWKTRGKILKGENQAWDNKKVIFKAQIGEVLYIKAVEVKSLGKNIVLGQKYCDTKELFSAHPQLMTVNLNPSGSLKLNVVVTWNPLHGCSEDTISRTLPPLSSTLSSPISRQQSSPQSFLDEDNCRVRSPGSVWSSQLQSHRMEMLHNFRSNCSRTSASAPGSTVTTPDVEAVGLPSGVHAYSALLSRPGGLSSSRLRRSSSVAMTTHVLTTSVHSSQIQEADRPQLQLVETTTSQRWSGIQSGDSSECCSMDFGSSSVGSHMDSSSLYEIVHSLGTCLEDIQGQYPELLHLQQNLIEMERVFRKDVGSGKESSGSRVSMSVESALGCFDFLNSALDSDSEVVEESVIVEQNPHVDQDNTAKTSDLELDSIAQHLVEHQKEQVSPSLGISLHPPSTGSEQLDRLIYTHLVYCQRLVEDLGSFGPLKCRELYSLDKLRRQAPVLKTVLDLIYHWRDHGRLTSGKILLSNYPELQNFWDHCCARQEMLCSSVEQVLPLLTSFLNDIFQKKTRQTCTKVTVARHFICKVLDVTRCEPDNTVTILQLQQYYENQNCSLINLFNRLTDEVTQIEILHSGDETAIKKLLSTCKKCIPASGTLLAIGWLLTLIDSGLPKLAESYLKDTAKSSSTRKFIMSVFLEGLESDDPQIRQGSCCALGALKATEHIELLVYLSHMDENLLVQQQAKKTLFTFGEDGKRAYEQCQLFTEGFQGLNVK</sequence>
<organism evidence="5 6">
    <name type="scientific">Limulus polyphemus</name>
    <name type="common">Atlantic horseshoe crab</name>
    <dbReference type="NCBI Taxonomy" id="6850"/>
    <lineage>
        <taxon>Eukaryota</taxon>
        <taxon>Metazoa</taxon>
        <taxon>Ecdysozoa</taxon>
        <taxon>Arthropoda</taxon>
        <taxon>Chelicerata</taxon>
        <taxon>Merostomata</taxon>
        <taxon>Xiphosura</taxon>
        <taxon>Limulidae</taxon>
        <taxon>Limulus</taxon>
    </lineage>
</organism>
<evidence type="ECO:0000313" key="5">
    <source>
        <dbReference type="Proteomes" id="UP000694941"/>
    </source>
</evidence>
<feature type="compositionally biased region" description="Basic and acidic residues" evidence="3">
    <location>
        <begin position="1"/>
        <end position="13"/>
    </location>
</feature>
<comment type="similarity">
    <text evidence="1">Belongs to the RIPOR family.</text>
</comment>
<feature type="compositionally biased region" description="Low complexity" evidence="3">
    <location>
        <begin position="58"/>
        <end position="67"/>
    </location>
</feature>
<dbReference type="RefSeq" id="XP_022252133.1">
    <property type="nucleotide sequence ID" value="XM_022396425.1"/>
</dbReference>
<dbReference type="Proteomes" id="UP000694941">
    <property type="component" value="Unplaced"/>
</dbReference>
<dbReference type="InterPro" id="IPR016024">
    <property type="entry name" value="ARM-type_fold"/>
</dbReference>
<dbReference type="InterPro" id="IPR026136">
    <property type="entry name" value="RIPOR3"/>
</dbReference>
<dbReference type="InterPro" id="IPR031780">
    <property type="entry name" value="FAM65_N"/>
</dbReference>
<dbReference type="PANTHER" id="PTHR15829:SF13">
    <property type="entry name" value="FAM65 N-TERMINAL DOMAIN-CONTAINING PROTEIN"/>
    <property type="match status" value="1"/>
</dbReference>
<feature type="coiled-coil region" evidence="2">
    <location>
        <begin position="150"/>
        <end position="180"/>
    </location>
</feature>
<dbReference type="GeneID" id="106468118"/>
<gene>
    <name evidence="6" type="primary">LOC106468118</name>
</gene>
<proteinExistence type="inferred from homology"/>
<keyword evidence="5" id="KW-1185">Reference proteome</keyword>
<evidence type="ECO:0000313" key="6">
    <source>
        <dbReference type="RefSeq" id="XP_022252133.1"/>
    </source>
</evidence>
<feature type="region of interest" description="Disordered" evidence="3">
    <location>
        <begin position="359"/>
        <end position="382"/>
    </location>
</feature>
<accession>A0ABM1T8C7</accession>
<feature type="compositionally biased region" description="Low complexity" evidence="3">
    <location>
        <begin position="359"/>
        <end position="377"/>
    </location>
</feature>
<dbReference type="Pfam" id="PF15903">
    <property type="entry name" value="PL48"/>
    <property type="match status" value="1"/>
</dbReference>
<evidence type="ECO:0000256" key="2">
    <source>
        <dbReference type="SAM" id="Coils"/>
    </source>
</evidence>
<keyword evidence="2" id="KW-0175">Coiled coil</keyword>